<dbReference type="PRINTS" id="PR00743">
    <property type="entry name" value="GLHYDRLASE36"/>
</dbReference>
<dbReference type="Proteomes" id="UP000184278">
    <property type="component" value="Unassembled WGS sequence"/>
</dbReference>
<dbReference type="InterPro" id="IPR017853">
    <property type="entry name" value="GH"/>
</dbReference>
<dbReference type="AlphaFoldDB" id="A0A1M5Z3J0"/>
<evidence type="ECO:0000313" key="1">
    <source>
        <dbReference type="EMBL" id="SHI18751.1"/>
    </source>
</evidence>
<dbReference type="STRING" id="1121131.SAMN02745229_01969"/>
<dbReference type="Gene3D" id="3.20.20.70">
    <property type="entry name" value="Aldolase class I"/>
    <property type="match status" value="1"/>
</dbReference>
<dbReference type="OrthoDB" id="9758822at2"/>
<reference evidence="2" key="1">
    <citation type="submission" date="2016-11" db="EMBL/GenBank/DDBJ databases">
        <authorList>
            <person name="Varghese N."/>
            <person name="Submissions S."/>
        </authorList>
    </citation>
    <scope>NUCLEOTIDE SEQUENCE [LARGE SCALE GENOMIC DNA]</scope>
    <source>
        <strain evidence="2">DSM 3071</strain>
    </source>
</reference>
<evidence type="ECO:0000313" key="2">
    <source>
        <dbReference type="Proteomes" id="UP000184278"/>
    </source>
</evidence>
<accession>A0A1M5Z3J0</accession>
<dbReference type="InterPro" id="IPR002252">
    <property type="entry name" value="Glyco_hydro_36"/>
</dbReference>
<organism evidence="1 2">
    <name type="scientific">Butyrivibrio fibrisolvens DSM 3071</name>
    <dbReference type="NCBI Taxonomy" id="1121131"/>
    <lineage>
        <taxon>Bacteria</taxon>
        <taxon>Bacillati</taxon>
        <taxon>Bacillota</taxon>
        <taxon>Clostridia</taxon>
        <taxon>Lachnospirales</taxon>
        <taxon>Lachnospiraceae</taxon>
        <taxon>Butyrivibrio</taxon>
    </lineage>
</organism>
<dbReference type="InterPro" id="IPR013785">
    <property type="entry name" value="Aldolase_TIM"/>
</dbReference>
<dbReference type="RefSeq" id="WP_073387375.1">
    <property type="nucleotide sequence ID" value="NZ_FQXK01000015.1"/>
</dbReference>
<dbReference type="InterPro" id="IPR038417">
    <property type="entry name" value="Alpga-gal_N_sf"/>
</dbReference>
<dbReference type="GO" id="GO:0004557">
    <property type="term" value="F:alpha-galactosidase activity"/>
    <property type="evidence" value="ECO:0007669"/>
    <property type="project" value="InterPro"/>
</dbReference>
<dbReference type="Pfam" id="PF02065">
    <property type="entry name" value="Melibiase"/>
    <property type="match status" value="1"/>
</dbReference>
<name>A0A1M5Z3J0_BUTFI</name>
<proteinExistence type="predicted"/>
<dbReference type="CDD" id="cd14791">
    <property type="entry name" value="GH36"/>
    <property type="match status" value="1"/>
</dbReference>
<dbReference type="Gene3D" id="2.70.98.60">
    <property type="entry name" value="alpha-galactosidase from lactobacil brevis"/>
    <property type="match status" value="1"/>
</dbReference>
<dbReference type="GeneID" id="89508744"/>
<dbReference type="SUPFAM" id="SSF51445">
    <property type="entry name" value="(Trans)glycosidases"/>
    <property type="match status" value="1"/>
</dbReference>
<gene>
    <name evidence="1" type="ORF">SAMN02745229_01969</name>
</gene>
<dbReference type="EMBL" id="FQXK01000015">
    <property type="protein sequence ID" value="SHI18751.1"/>
    <property type="molecule type" value="Genomic_DNA"/>
</dbReference>
<protein>
    <submittedName>
        <fullName evidence="1">Alpha-galactosidase</fullName>
    </submittedName>
</protein>
<sequence>MEEFSFQLKVRGDNFNGHYTNGLSMANSESVKRCKVVEKDADKTVYEADNYRVTAFHVTEDGVTKCHTVFENTSKEDITIELLSSFCVDNIEADVLHRATSFWSAEGKLISQKLTDLNMEPSWNKHGTRVEKFGTLGSMPVRKWFPFAVLENSKTSDFIGVQIYCASSWQIEVFRNDDPVTMCGGLADFDYGHWCKTIHAGESFTSPRAVVAKGKSLEEVCDKLVKAQNPRISEVDKDLPIIYNEYCTTWGNPTLENIEKICKSLQNTNVKYLVIDSGWYKQPDKYWWDTIGDWNESIELFPNGIKEMTDLIKSYGLIPGIWFEFEKAATLSHLYEQTEHLLKRFGEPITVDGQRFLDMRDDWCIDYLSEKVIEFLKKNGFGYIKVDYNDTIGVGCDGAESLGEGLRQSVLGTQKFFKKLSDEIPSLVIENCSSGGHRLEPSMMELVSQASFSDAHECRSIPVIAANLHRLIRPEQSQIWAVLRAADDLDRVNYILNSTFLGRMCLSGEIFDIGEESWDAVNKAITFYEEVRHIIKDGMTTVIDCECNDYNNLTGHQAVLRELGDEALLIVHTFEDGANPDIHKYLEGYKVVSTFGSELDGDFRGRSFYLQKSIRQ</sequence>
<keyword evidence="2" id="KW-1185">Reference proteome</keyword>
<dbReference type="GO" id="GO:0016052">
    <property type="term" value="P:carbohydrate catabolic process"/>
    <property type="evidence" value="ECO:0007669"/>
    <property type="project" value="InterPro"/>
</dbReference>